<evidence type="ECO:0000256" key="1">
    <source>
        <dbReference type="ARBA" id="ARBA00022723"/>
    </source>
</evidence>
<protein>
    <submittedName>
        <fullName evidence="3">Uncharacterized protein</fullName>
    </submittedName>
</protein>
<evidence type="ECO:0000313" key="4">
    <source>
        <dbReference type="Proteomes" id="UP000821866"/>
    </source>
</evidence>
<dbReference type="Pfam" id="PF00653">
    <property type="entry name" value="BIR"/>
    <property type="match status" value="1"/>
</dbReference>
<name>A0A9J6EF08_RHIMP</name>
<dbReference type="Proteomes" id="UP000821866">
    <property type="component" value="Chromosome 2"/>
</dbReference>
<dbReference type="EMBL" id="JABSTU010000004">
    <property type="protein sequence ID" value="KAH8032860.1"/>
    <property type="molecule type" value="Genomic_DNA"/>
</dbReference>
<keyword evidence="4" id="KW-1185">Reference proteome</keyword>
<organism evidence="3 4">
    <name type="scientific">Rhipicephalus microplus</name>
    <name type="common">Cattle tick</name>
    <name type="synonym">Boophilus microplus</name>
    <dbReference type="NCBI Taxonomy" id="6941"/>
    <lineage>
        <taxon>Eukaryota</taxon>
        <taxon>Metazoa</taxon>
        <taxon>Ecdysozoa</taxon>
        <taxon>Arthropoda</taxon>
        <taxon>Chelicerata</taxon>
        <taxon>Arachnida</taxon>
        <taxon>Acari</taxon>
        <taxon>Parasitiformes</taxon>
        <taxon>Ixodida</taxon>
        <taxon>Ixodoidea</taxon>
        <taxon>Ixodidae</taxon>
        <taxon>Rhipicephalinae</taxon>
        <taxon>Rhipicephalus</taxon>
        <taxon>Boophilus</taxon>
    </lineage>
</organism>
<gene>
    <name evidence="3" type="ORF">HPB51_003233</name>
</gene>
<keyword evidence="2" id="KW-0862">Zinc</keyword>
<dbReference type="PROSITE" id="PS50143">
    <property type="entry name" value="BIR_REPEAT_2"/>
    <property type="match status" value="1"/>
</dbReference>
<dbReference type="InterPro" id="IPR051190">
    <property type="entry name" value="Baculoviral_IAP"/>
</dbReference>
<proteinExistence type="predicted"/>
<dbReference type="PANTHER" id="PTHR46771:SF5">
    <property type="entry name" value="DETERIN"/>
    <property type="match status" value="1"/>
</dbReference>
<dbReference type="CDD" id="cd00022">
    <property type="entry name" value="BIR"/>
    <property type="match status" value="1"/>
</dbReference>
<dbReference type="Gene3D" id="1.10.1170.10">
    <property type="entry name" value="Inhibitor Of Apoptosis Protein (2mihbC-IAP-1), Chain A"/>
    <property type="match status" value="1"/>
</dbReference>
<keyword evidence="1" id="KW-0479">Metal-binding</keyword>
<evidence type="ECO:0000313" key="3">
    <source>
        <dbReference type="EMBL" id="KAH8032860.1"/>
    </source>
</evidence>
<dbReference type="VEuPathDB" id="VectorBase:LOC119162191"/>
<dbReference type="PANTHER" id="PTHR46771">
    <property type="entry name" value="DETERIN"/>
    <property type="match status" value="1"/>
</dbReference>
<reference evidence="3" key="2">
    <citation type="submission" date="2021-09" db="EMBL/GenBank/DDBJ databases">
        <authorList>
            <person name="Jia N."/>
            <person name="Wang J."/>
            <person name="Shi W."/>
            <person name="Du L."/>
            <person name="Sun Y."/>
            <person name="Zhan W."/>
            <person name="Jiang J."/>
            <person name="Wang Q."/>
            <person name="Zhang B."/>
            <person name="Ji P."/>
            <person name="Sakyi L.B."/>
            <person name="Cui X."/>
            <person name="Yuan T."/>
            <person name="Jiang B."/>
            <person name="Yang W."/>
            <person name="Lam T.T.-Y."/>
            <person name="Chang Q."/>
            <person name="Ding S."/>
            <person name="Wang X."/>
            <person name="Zhu J."/>
            <person name="Ruan X."/>
            <person name="Zhao L."/>
            <person name="Wei J."/>
            <person name="Que T."/>
            <person name="Du C."/>
            <person name="Cheng J."/>
            <person name="Dai P."/>
            <person name="Han X."/>
            <person name="Huang E."/>
            <person name="Gao Y."/>
            <person name="Liu J."/>
            <person name="Shao H."/>
            <person name="Ye R."/>
            <person name="Li L."/>
            <person name="Wei W."/>
            <person name="Wang X."/>
            <person name="Wang C."/>
            <person name="Huo Q."/>
            <person name="Li W."/>
            <person name="Guo W."/>
            <person name="Chen H."/>
            <person name="Chen S."/>
            <person name="Zhou L."/>
            <person name="Zhou L."/>
            <person name="Ni X."/>
            <person name="Tian J."/>
            <person name="Zhou Y."/>
            <person name="Sheng Y."/>
            <person name="Liu T."/>
            <person name="Pan Y."/>
            <person name="Xia L."/>
            <person name="Li J."/>
            <person name="Zhao F."/>
            <person name="Cao W."/>
        </authorList>
    </citation>
    <scope>NUCLEOTIDE SEQUENCE</scope>
    <source>
        <strain evidence="3">Rmic-2018</strain>
        <tissue evidence="3">Larvae</tissue>
    </source>
</reference>
<sequence length="245" mass="27986">MCFFAGNFGCHDDGPHQQNEVDSGYIQSSSCSDHYPDLLLGGYPASVLAAIPHEHSEKALKGCSWELIPRKHGAWEPKYPLSGQEVTVTMASCSGTTTDLSLKSVLKARTDQDMNRIEKRLSTFEGWLFQGEECACNPQRMAEAGFYHARTENEPDLARCYVCYKEMIDWDSNDEPLKEHSRSRDCAFVLLRKRWDELTLKDFLGLEAARAKNRAWKLAKLYSDNLDDAMRKVHLEMENVGRRKR</sequence>
<dbReference type="SUPFAM" id="SSF57924">
    <property type="entry name" value="Inhibitor of apoptosis (IAP) repeat"/>
    <property type="match status" value="1"/>
</dbReference>
<dbReference type="SMART" id="SM00238">
    <property type="entry name" value="BIR"/>
    <property type="match status" value="1"/>
</dbReference>
<evidence type="ECO:0000256" key="2">
    <source>
        <dbReference type="ARBA" id="ARBA00022833"/>
    </source>
</evidence>
<reference evidence="3" key="1">
    <citation type="journal article" date="2020" name="Cell">
        <title>Large-Scale Comparative Analyses of Tick Genomes Elucidate Their Genetic Diversity and Vector Capacities.</title>
        <authorList>
            <consortium name="Tick Genome and Microbiome Consortium (TIGMIC)"/>
            <person name="Jia N."/>
            <person name="Wang J."/>
            <person name="Shi W."/>
            <person name="Du L."/>
            <person name="Sun Y."/>
            <person name="Zhan W."/>
            <person name="Jiang J.F."/>
            <person name="Wang Q."/>
            <person name="Zhang B."/>
            <person name="Ji P."/>
            <person name="Bell-Sakyi L."/>
            <person name="Cui X.M."/>
            <person name="Yuan T.T."/>
            <person name="Jiang B.G."/>
            <person name="Yang W.F."/>
            <person name="Lam T.T."/>
            <person name="Chang Q.C."/>
            <person name="Ding S.J."/>
            <person name="Wang X.J."/>
            <person name="Zhu J.G."/>
            <person name="Ruan X.D."/>
            <person name="Zhao L."/>
            <person name="Wei J.T."/>
            <person name="Ye R.Z."/>
            <person name="Que T.C."/>
            <person name="Du C.H."/>
            <person name="Zhou Y.H."/>
            <person name="Cheng J.X."/>
            <person name="Dai P.F."/>
            <person name="Guo W.B."/>
            <person name="Han X.H."/>
            <person name="Huang E.J."/>
            <person name="Li L.F."/>
            <person name="Wei W."/>
            <person name="Gao Y.C."/>
            <person name="Liu J.Z."/>
            <person name="Shao H.Z."/>
            <person name="Wang X."/>
            <person name="Wang C.C."/>
            <person name="Yang T.C."/>
            <person name="Huo Q.B."/>
            <person name="Li W."/>
            <person name="Chen H.Y."/>
            <person name="Chen S.E."/>
            <person name="Zhou L.G."/>
            <person name="Ni X.B."/>
            <person name="Tian J.H."/>
            <person name="Sheng Y."/>
            <person name="Liu T."/>
            <person name="Pan Y.S."/>
            <person name="Xia L.Y."/>
            <person name="Li J."/>
            <person name="Zhao F."/>
            <person name="Cao W.C."/>
        </authorList>
    </citation>
    <scope>NUCLEOTIDE SEQUENCE</scope>
    <source>
        <strain evidence="3">Rmic-2018</strain>
    </source>
</reference>
<comment type="caution">
    <text evidence="3">The sequence shown here is derived from an EMBL/GenBank/DDBJ whole genome shotgun (WGS) entry which is preliminary data.</text>
</comment>
<dbReference type="InterPro" id="IPR001370">
    <property type="entry name" value="BIR_rpt"/>
</dbReference>
<accession>A0A9J6EF08</accession>
<dbReference type="AlphaFoldDB" id="A0A9J6EF08"/>
<dbReference type="GO" id="GO:0046872">
    <property type="term" value="F:metal ion binding"/>
    <property type="evidence" value="ECO:0007669"/>
    <property type="project" value="UniProtKB-KW"/>
</dbReference>